<evidence type="ECO:0000313" key="1">
    <source>
        <dbReference type="EMBL" id="PQV57788.1"/>
    </source>
</evidence>
<proteinExistence type="predicted"/>
<dbReference type="AlphaFoldDB" id="A0A2S8SAQ0"/>
<dbReference type="RefSeq" id="WP_105514002.1">
    <property type="nucleotide sequence ID" value="NZ_PVEP01000002.1"/>
</dbReference>
<name>A0A2S8SAQ0_9RHOB</name>
<protein>
    <submittedName>
        <fullName evidence="1">Uncharacterized protein</fullName>
    </submittedName>
</protein>
<dbReference type="EMBL" id="PVEP01000002">
    <property type="protein sequence ID" value="PQV57788.1"/>
    <property type="molecule type" value="Genomic_DNA"/>
</dbReference>
<organism evidence="1 2">
    <name type="scientific">Albidovulum denitrificans</name>
    <dbReference type="NCBI Taxonomy" id="404881"/>
    <lineage>
        <taxon>Bacteria</taxon>
        <taxon>Pseudomonadati</taxon>
        <taxon>Pseudomonadota</taxon>
        <taxon>Alphaproteobacteria</taxon>
        <taxon>Rhodobacterales</taxon>
        <taxon>Paracoccaceae</taxon>
        <taxon>Albidovulum</taxon>
    </lineage>
</organism>
<accession>A0A2S8SAQ0</accession>
<gene>
    <name evidence="1" type="ORF">LX70_01596</name>
</gene>
<sequence>MTGLHIRPTGSATPPKAHVIAWQARRNAALRVDDMIEATMRRYEMPSVVDIAKRDDALGQLSRILHL</sequence>
<reference evidence="1 2" key="1">
    <citation type="submission" date="2018-02" db="EMBL/GenBank/DDBJ databases">
        <title>Genomic Encyclopedia of Archaeal and Bacterial Type Strains, Phase II (KMG-II): from individual species to whole genera.</title>
        <authorList>
            <person name="Goeker M."/>
        </authorList>
    </citation>
    <scope>NUCLEOTIDE SEQUENCE [LARGE SCALE GENOMIC DNA]</scope>
    <source>
        <strain evidence="1 2">DSM 18921</strain>
    </source>
</reference>
<dbReference type="Proteomes" id="UP000238338">
    <property type="component" value="Unassembled WGS sequence"/>
</dbReference>
<keyword evidence="2" id="KW-1185">Reference proteome</keyword>
<comment type="caution">
    <text evidence="1">The sequence shown here is derived from an EMBL/GenBank/DDBJ whole genome shotgun (WGS) entry which is preliminary data.</text>
</comment>
<evidence type="ECO:0000313" key="2">
    <source>
        <dbReference type="Proteomes" id="UP000238338"/>
    </source>
</evidence>